<dbReference type="OrthoDB" id="9787902at2"/>
<protein>
    <submittedName>
        <fullName evidence="3">Glycine betaine/proline transport system substrate-binding protein</fullName>
    </submittedName>
</protein>
<dbReference type="EMBL" id="SNZJ01000027">
    <property type="protein sequence ID" value="TDR50301.1"/>
    <property type="molecule type" value="Genomic_DNA"/>
</dbReference>
<evidence type="ECO:0000313" key="3">
    <source>
        <dbReference type="EMBL" id="TDR50301.1"/>
    </source>
</evidence>
<dbReference type="InterPro" id="IPR007210">
    <property type="entry name" value="ABC_Gly_betaine_transp_sub-bd"/>
</dbReference>
<reference evidence="3 4" key="1">
    <citation type="submission" date="2019-03" db="EMBL/GenBank/DDBJ databases">
        <title>Genomic Encyclopedia of Type Strains, Phase III (KMG-III): the genomes of soil and plant-associated and newly described type strains.</title>
        <authorList>
            <person name="Whitman W."/>
        </authorList>
    </citation>
    <scope>NUCLEOTIDE SEQUENCE [LARGE SCALE GENOMIC DNA]</scope>
    <source>
        <strain evidence="3 4">CECT 5797</strain>
    </source>
</reference>
<evidence type="ECO:0000259" key="2">
    <source>
        <dbReference type="Pfam" id="PF04069"/>
    </source>
</evidence>
<name>A0A4R6ZDS2_9GAMM</name>
<evidence type="ECO:0000313" key="4">
    <source>
        <dbReference type="Proteomes" id="UP000295212"/>
    </source>
</evidence>
<dbReference type="AlphaFoldDB" id="A0A4R6ZDS2"/>
<dbReference type="GO" id="GO:0043190">
    <property type="term" value="C:ATP-binding cassette (ABC) transporter complex"/>
    <property type="evidence" value="ECO:0007669"/>
    <property type="project" value="InterPro"/>
</dbReference>
<dbReference type="Gene3D" id="3.40.190.10">
    <property type="entry name" value="Periplasmic binding protein-like II"/>
    <property type="match status" value="1"/>
</dbReference>
<dbReference type="Pfam" id="PF04069">
    <property type="entry name" value="OpuAC"/>
    <property type="match status" value="1"/>
</dbReference>
<dbReference type="RefSeq" id="WP_133637790.1">
    <property type="nucleotide sequence ID" value="NZ_SNZJ01000027.1"/>
</dbReference>
<feature type="chain" id="PRO_5020805300" evidence="1">
    <location>
        <begin position="23"/>
        <end position="313"/>
    </location>
</feature>
<comment type="caution">
    <text evidence="3">The sequence shown here is derived from an EMBL/GenBank/DDBJ whole genome shotgun (WGS) entry which is preliminary data.</text>
</comment>
<evidence type="ECO:0000256" key="1">
    <source>
        <dbReference type="SAM" id="SignalP"/>
    </source>
</evidence>
<keyword evidence="1" id="KW-0732">Signal</keyword>
<sequence>MRRSALLTALALTSLLPLTAQAAQDASIELRLVVPPWPGVTVKSEIFAQLAEPLGYRVEALEISSTVGYQTLQSGESDAFLAGWLPSQQKSYDAAMEQGNIVDLGNNVTGARMGFAVPGYVHDAGVTHAKQLADPDIRERFGAEIYSIESGSTVSDHLHGAVEADTYGLSGWTLRESSTPGMLAEVDAARRDERWILFYGWTPHWMAPVHDMEILDDPAGVFGEDNGRSDVRTIVARDYQESHPNMARLLDQFELTADEQSAFIQAYSLEEGELASVAREWLQAHPDRVASFIDGVNTHDGEPGLAAVRASLK</sequence>
<dbReference type="SUPFAM" id="SSF53850">
    <property type="entry name" value="Periplasmic binding protein-like II"/>
    <property type="match status" value="1"/>
</dbReference>
<accession>A0A4R6ZDS2</accession>
<proteinExistence type="predicted"/>
<organism evidence="3 4">
    <name type="scientific">Halomonas ventosae</name>
    <dbReference type="NCBI Taxonomy" id="229007"/>
    <lineage>
        <taxon>Bacteria</taxon>
        <taxon>Pseudomonadati</taxon>
        <taxon>Pseudomonadota</taxon>
        <taxon>Gammaproteobacteria</taxon>
        <taxon>Oceanospirillales</taxon>
        <taxon>Halomonadaceae</taxon>
        <taxon>Halomonas</taxon>
    </lineage>
</organism>
<feature type="signal peptide" evidence="1">
    <location>
        <begin position="1"/>
        <end position="22"/>
    </location>
</feature>
<gene>
    <name evidence="3" type="ORF">DFP85_12763</name>
</gene>
<feature type="domain" description="ABC-type glycine betaine transport system substrate-binding" evidence="2">
    <location>
        <begin position="30"/>
        <end position="283"/>
    </location>
</feature>
<dbReference type="Gene3D" id="3.40.190.100">
    <property type="entry name" value="Glycine betaine-binding periplasmic protein, domain 2"/>
    <property type="match status" value="1"/>
</dbReference>
<dbReference type="GO" id="GO:0022857">
    <property type="term" value="F:transmembrane transporter activity"/>
    <property type="evidence" value="ECO:0007669"/>
    <property type="project" value="InterPro"/>
</dbReference>
<dbReference type="Proteomes" id="UP000295212">
    <property type="component" value="Unassembled WGS sequence"/>
</dbReference>